<dbReference type="EMBL" id="JBBNAF010000005">
    <property type="protein sequence ID" value="KAK9144024.1"/>
    <property type="molecule type" value="Genomic_DNA"/>
</dbReference>
<dbReference type="Pfam" id="PF14009">
    <property type="entry name" value="PADRE"/>
    <property type="match status" value="1"/>
</dbReference>
<dbReference type="InterPro" id="IPR025322">
    <property type="entry name" value="PADRE_dom"/>
</dbReference>
<accession>A0AAP0PIK8</accession>
<keyword evidence="3" id="KW-1185">Reference proteome</keyword>
<feature type="compositionally biased region" description="Polar residues" evidence="1">
    <location>
        <begin position="156"/>
        <end position="169"/>
    </location>
</feature>
<dbReference type="PANTHER" id="PTHR33148">
    <property type="entry name" value="PLASTID MOVEMENT IMPAIRED PROTEIN-RELATED"/>
    <property type="match status" value="1"/>
</dbReference>
<proteinExistence type="predicted"/>
<organism evidence="2 3">
    <name type="scientific">Stephania yunnanensis</name>
    <dbReference type="NCBI Taxonomy" id="152371"/>
    <lineage>
        <taxon>Eukaryota</taxon>
        <taxon>Viridiplantae</taxon>
        <taxon>Streptophyta</taxon>
        <taxon>Embryophyta</taxon>
        <taxon>Tracheophyta</taxon>
        <taxon>Spermatophyta</taxon>
        <taxon>Magnoliopsida</taxon>
        <taxon>Ranunculales</taxon>
        <taxon>Menispermaceae</taxon>
        <taxon>Menispermoideae</taxon>
        <taxon>Cissampelideae</taxon>
        <taxon>Stephania</taxon>
    </lineage>
</organism>
<comment type="caution">
    <text evidence="2">The sequence shown here is derived from an EMBL/GenBank/DDBJ whole genome shotgun (WGS) entry which is preliminary data.</text>
</comment>
<evidence type="ECO:0000256" key="1">
    <source>
        <dbReference type="SAM" id="MobiDB-lite"/>
    </source>
</evidence>
<protein>
    <submittedName>
        <fullName evidence="2">Uncharacterized protein</fullName>
    </submittedName>
</protein>
<dbReference type="AlphaFoldDB" id="A0AAP0PIK8"/>
<dbReference type="PANTHER" id="PTHR33148:SF33">
    <property type="entry name" value="DUF4228 DOMAIN PROTEIN"/>
    <property type="match status" value="1"/>
</dbReference>
<evidence type="ECO:0000313" key="3">
    <source>
        <dbReference type="Proteomes" id="UP001420932"/>
    </source>
</evidence>
<name>A0AAP0PIK8_9MAGN</name>
<dbReference type="Proteomes" id="UP001420932">
    <property type="component" value="Unassembled WGS sequence"/>
</dbReference>
<feature type="region of interest" description="Disordered" evidence="1">
    <location>
        <begin position="156"/>
        <end position="176"/>
    </location>
</feature>
<reference evidence="2 3" key="1">
    <citation type="submission" date="2024-01" db="EMBL/GenBank/DDBJ databases">
        <title>Genome assemblies of Stephania.</title>
        <authorList>
            <person name="Yang L."/>
        </authorList>
    </citation>
    <scope>NUCLEOTIDE SEQUENCE [LARGE SCALE GENOMIC DNA]</scope>
    <source>
        <strain evidence="2">YNDBR</strain>
        <tissue evidence="2">Leaf</tissue>
    </source>
</reference>
<evidence type="ECO:0000313" key="2">
    <source>
        <dbReference type="EMBL" id="KAK9144024.1"/>
    </source>
</evidence>
<gene>
    <name evidence="2" type="ORF">Syun_013424</name>
</gene>
<sequence>MGNCSLKAIVEETIADPIRVMTDSGRVMEFNSPIHVRNVVVDFPGHGVFRKGQLTCPLLLHEQLFNGQLYYLLPLKNNNAVNEDEDGESVVDDGIRASNGGENLASEPALEVLQSGRKGVWRVKLVIDTKQLEEILAEEGNTEALIEKMRSTVASSASSTGKMMTTATAKRTRGSGIMGWRPSLNSLLKVSPSLGECK</sequence>